<dbReference type="EMBL" id="LT629695">
    <property type="protein sequence ID" value="SDH40434.1"/>
    <property type="molecule type" value="Genomic_DNA"/>
</dbReference>
<dbReference type="SUPFAM" id="SSF54593">
    <property type="entry name" value="Glyoxalase/Bleomycin resistance protein/Dihydroxybiphenyl dioxygenase"/>
    <property type="match status" value="1"/>
</dbReference>
<dbReference type="PANTHER" id="PTHR33993">
    <property type="entry name" value="GLYOXALASE-RELATED"/>
    <property type="match status" value="1"/>
</dbReference>
<dbReference type="STRING" id="399736.SAMN04489720_1166"/>
<name>A0A1G8C4Z1_9MICO</name>
<dbReference type="Pfam" id="PF00903">
    <property type="entry name" value="Glyoxalase"/>
    <property type="match status" value="1"/>
</dbReference>
<evidence type="ECO:0000259" key="1">
    <source>
        <dbReference type="PROSITE" id="PS51819"/>
    </source>
</evidence>
<protein>
    <recommendedName>
        <fullName evidence="1">VOC domain-containing protein</fullName>
    </recommendedName>
</protein>
<dbReference type="InterPro" id="IPR029068">
    <property type="entry name" value="Glyas_Bleomycin-R_OHBP_Dase"/>
</dbReference>
<dbReference type="RefSeq" id="WP_092503278.1">
    <property type="nucleotide sequence ID" value="NZ_LT629695.1"/>
</dbReference>
<gene>
    <name evidence="2" type="ORF">SAMN04489720_1166</name>
</gene>
<evidence type="ECO:0000313" key="3">
    <source>
        <dbReference type="Proteomes" id="UP000198822"/>
    </source>
</evidence>
<dbReference type="InterPro" id="IPR037523">
    <property type="entry name" value="VOC_core"/>
</dbReference>
<dbReference type="InterPro" id="IPR052164">
    <property type="entry name" value="Anthracycline_SecMetBiosynth"/>
</dbReference>
<dbReference type="Gene3D" id="3.10.180.10">
    <property type="entry name" value="2,3-Dihydroxybiphenyl 1,2-Dioxygenase, domain 1"/>
    <property type="match status" value="1"/>
</dbReference>
<evidence type="ECO:0000313" key="2">
    <source>
        <dbReference type="EMBL" id="SDH40434.1"/>
    </source>
</evidence>
<dbReference type="PROSITE" id="PS51819">
    <property type="entry name" value="VOC"/>
    <property type="match status" value="1"/>
</dbReference>
<reference evidence="3" key="1">
    <citation type="submission" date="2016-10" db="EMBL/GenBank/DDBJ databases">
        <authorList>
            <person name="Varghese N."/>
            <person name="Submissions S."/>
        </authorList>
    </citation>
    <scope>NUCLEOTIDE SEQUENCE [LARGE SCALE GENOMIC DNA]</scope>
    <source>
        <strain evidence="3">DSM 22002</strain>
    </source>
</reference>
<feature type="domain" description="VOC" evidence="1">
    <location>
        <begin position="4"/>
        <end position="123"/>
    </location>
</feature>
<sequence>MLRGLANLNLVADDMPAAVAWYADVLGAEPYFVRPEDGPVEYAEWRFGDDDDELALMSSAYRPALASPGGAVVSLHVDDVEAALASLVERGAAVFEPLIDRGGGFVTASIVDPFGNVLGLMRSPHWAAQHDG</sequence>
<keyword evidence="3" id="KW-1185">Reference proteome</keyword>
<dbReference type="Proteomes" id="UP000198822">
    <property type="component" value="Chromosome I"/>
</dbReference>
<accession>A0A1G8C4Z1</accession>
<proteinExistence type="predicted"/>
<dbReference type="AlphaFoldDB" id="A0A1G8C4Z1"/>
<dbReference type="InterPro" id="IPR004360">
    <property type="entry name" value="Glyas_Fos-R_dOase_dom"/>
</dbReference>
<organism evidence="2 3">
    <name type="scientific">Agrococcus jejuensis</name>
    <dbReference type="NCBI Taxonomy" id="399736"/>
    <lineage>
        <taxon>Bacteria</taxon>
        <taxon>Bacillati</taxon>
        <taxon>Actinomycetota</taxon>
        <taxon>Actinomycetes</taxon>
        <taxon>Micrococcales</taxon>
        <taxon>Microbacteriaceae</taxon>
        <taxon>Agrococcus</taxon>
    </lineage>
</organism>
<dbReference type="OrthoDB" id="4548523at2"/>